<dbReference type="Proteomes" id="UP001248709">
    <property type="component" value="Unassembled WGS sequence"/>
</dbReference>
<evidence type="ECO:0000313" key="2">
    <source>
        <dbReference type="Proteomes" id="UP001248709"/>
    </source>
</evidence>
<proteinExistence type="predicted"/>
<reference evidence="1 2" key="1">
    <citation type="submission" date="2023-07" db="EMBL/GenBank/DDBJ databases">
        <title>Genomic Encyclopedia of Type Strains, Phase IV (KMG-IV): sequencing the most valuable type-strain genomes for metagenomic binning, comparative biology and taxonomic classification.</title>
        <authorList>
            <person name="Goeker M."/>
        </authorList>
    </citation>
    <scope>NUCLEOTIDE SEQUENCE [LARGE SCALE GENOMIC DNA]</scope>
    <source>
        <strain evidence="1 2">T98</strain>
    </source>
</reference>
<accession>A0ABU3H2V6</accession>
<name>A0ABU3H2V6_9BACL</name>
<organism evidence="1 2">
    <name type="scientific">Paenibacillus forsythiae</name>
    <dbReference type="NCBI Taxonomy" id="365616"/>
    <lineage>
        <taxon>Bacteria</taxon>
        <taxon>Bacillati</taxon>
        <taxon>Bacillota</taxon>
        <taxon>Bacilli</taxon>
        <taxon>Bacillales</taxon>
        <taxon>Paenibacillaceae</taxon>
        <taxon>Paenibacillus</taxon>
    </lineage>
</organism>
<protein>
    <submittedName>
        <fullName evidence="1">Uncharacterized protein</fullName>
    </submittedName>
</protein>
<gene>
    <name evidence="1" type="ORF">J2Z22_000668</name>
</gene>
<dbReference type="EMBL" id="JAUSUY010000002">
    <property type="protein sequence ID" value="MDT3425155.1"/>
    <property type="molecule type" value="Genomic_DNA"/>
</dbReference>
<keyword evidence="2" id="KW-1185">Reference proteome</keyword>
<sequence>MDIYNPDGSFLVRTLNSRLQPTGPQYISAAKFVINVWRSVYTLNYEAIVGPNNRTEPSINHWTPTPPLFDLPLEKQPNFDNHDVTAVRADFAANGVTLTASTRIETVSESGFWYVIDGSKTYDVIRSGSSLQVYSIPAS</sequence>
<evidence type="ECO:0000313" key="1">
    <source>
        <dbReference type="EMBL" id="MDT3425155.1"/>
    </source>
</evidence>
<comment type="caution">
    <text evidence="1">The sequence shown here is derived from an EMBL/GenBank/DDBJ whole genome shotgun (WGS) entry which is preliminary data.</text>
</comment>
<dbReference type="RefSeq" id="WP_025702202.1">
    <property type="nucleotide sequence ID" value="NZ_JAUSUY010000002.1"/>
</dbReference>